<dbReference type="Proteomes" id="UP001148125">
    <property type="component" value="Unassembled WGS sequence"/>
</dbReference>
<organism evidence="1 2">
    <name type="scientific">Alkalihalobacterium chitinilyticum</name>
    <dbReference type="NCBI Taxonomy" id="2980103"/>
    <lineage>
        <taxon>Bacteria</taxon>
        <taxon>Bacillati</taxon>
        <taxon>Bacillota</taxon>
        <taxon>Bacilli</taxon>
        <taxon>Bacillales</taxon>
        <taxon>Bacillaceae</taxon>
        <taxon>Alkalihalobacterium</taxon>
    </lineage>
</organism>
<gene>
    <name evidence="1" type="ORF">N7Z68_19385</name>
</gene>
<evidence type="ECO:0000313" key="2">
    <source>
        <dbReference type="Proteomes" id="UP001148125"/>
    </source>
</evidence>
<dbReference type="EMBL" id="JAOTPO010000017">
    <property type="protein sequence ID" value="MDE5415514.1"/>
    <property type="molecule type" value="Genomic_DNA"/>
</dbReference>
<comment type="caution">
    <text evidence="1">The sequence shown here is derived from an EMBL/GenBank/DDBJ whole genome shotgun (WGS) entry which is preliminary data.</text>
</comment>
<reference evidence="1" key="1">
    <citation type="submission" date="2024-05" db="EMBL/GenBank/DDBJ databases">
        <title>Alkalihalobacillus sp. strain MEB203 novel alkaliphilic bacterium from Lonar Lake, India.</title>
        <authorList>
            <person name="Joshi A."/>
            <person name="Thite S."/>
            <person name="Mengade P."/>
        </authorList>
    </citation>
    <scope>NUCLEOTIDE SEQUENCE</scope>
    <source>
        <strain evidence="1">MEB 203</strain>
    </source>
</reference>
<accession>A0ABT5VML5</accession>
<evidence type="ECO:0000313" key="1">
    <source>
        <dbReference type="EMBL" id="MDE5415514.1"/>
    </source>
</evidence>
<keyword evidence="2" id="KW-1185">Reference proteome</keyword>
<sequence>MFDPTIYENLKVVLEGAIYDLDFAKEIHVINRSDTIDLANMSREFSMQFKTTTDNNDCPIAEVRLRSTLQDFATEKIEQDEKVAGCFFDIFLFTTIQNVTNDCDKIEKKLMQIWQNRPIISQSISFSYGNEQILTDKISIRFGRKINEDQIEDFEQLLSYTLQSLQFLEDYFN</sequence>
<protein>
    <submittedName>
        <fullName evidence="1">Uncharacterized protein</fullName>
    </submittedName>
</protein>
<proteinExistence type="predicted"/>
<dbReference type="RefSeq" id="WP_275120116.1">
    <property type="nucleotide sequence ID" value="NZ_JAOTPO010000017.1"/>
</dbReference>
<name>A0ABT5VML5_9BACI</name>